<accession>A0A6I3LKG9</accession>
<keyword evidence="2" id="KW-1185">Reference proteome</keyword>
<name>A0A6I3LKG9_9FLAO</name>
<dbReference type="OrthoDB" id="1431448at2"/>
<evidence type="ECO:0000313" key="1">
    <source>
        <dbReference type="EMBL" id="MTG99108.1"/>
    </source>
</evidence>
<dbReference type="AlphaFoldDB" id="A0A6I3LKG9"/>
<dbReference type="RefSeq" id="WP_155093111.1">
    <property type="nucleotide sequence ID" value="NZ_WMJX01000044.1"/>
</dbReference>
<gene>
    <name evidence="1" type="ORF">GJV76_13360</name>
</gene>
<protein>
    <submittedName>
        <fullName evidence="1">Uncharacterized protein</fullName>
    </submittedName>
</protein>
<comment type="caution">
    <text evidence="1">The sequence shown here is derived from an EMBL/GenBank/DDBJ whole genome shotgun (WGS) entry which is preliminary data.</text>
</comment>
<sequence length="399" mass="46585">MSKLINYQVNIESIGCGKANDIEDFFEQIIRPQFSNKQGIIKIHQELLKYIESPNAIFFLRQHFSASKKNYHLLRRGFLSEYKCGAKVVFCDNTFAMLFNGPKLNNDYYSCEDLHNLFIQKQLICGFSSTTEERELSFYSSNGVKRLKYNLNGWTLAHINPVGTGYEQGNIRDFFPCLDRELWNNPQRINTVHRKLETQELKLLKAHFLRLIHPLNSFFLPKNNLISFVSKAKRLGEEMELLKHVYSYLKVEFDQQINELENIMGKCEFKNIEEPIHTITWSMDKKKIAKQKNQYGKEKGYVKDTFHSDKGLIIEEEIAIKLDNWLCSVGKKAFRDILYPAIKENPNITHSELADMNDIFASYKEASQKSRLSTAKSILKNNLEEEALLIIELSKRVRK</sequence>
<proteinExistence type="predicted"/>
<dbReference type="EMBL" id="WMJX01000044">
    <property type="protein sequence ID" value="MTG99108.1"/>
    <property type="molecule type" value="Genomic_DNA"/>
</dbReference>
<organism evidence="1 2">
    <name type="scientific">Myroides albus</name>
    <dbReference type="NCBI Taxonomy" id="2562892"/>
    <lineage>
        <taxon>Bacteria</taxon>
        <taxon>Pseudomonadati</taxon>
        <taxon>Bacteroidota</taxon>
        <taxon>Flavobacteriia</taxon>
        <taxon>Flavobacteriales</taxon>
        <taxon>Flavobacteriaceae</taxon>
        <taxon>Myroides</taxon>
    </lineage>
</organism>
<reference evidence="1 2" key="1">
    <citation type="submission" date="2019-11" db="EMBL/GenBank/DDBJ databases">
        <title>Genome of Strain BIT-d1.</title>
        <authorList>
            <person name="Yang Y."/>
        </authorList>
    </citation>
    <scope>NUCLEOTIDE SEQUENCE [LARGE SCALE GENOMIC DNA]</scope>
    <source>
        <strain evidence="1 2">BIT-d1</strain>
    </source>
</reference>
<dbReference type="Proteomes" id="UP000438760">
    <property type="component" value="Unassembled WGS sequence"/>
</dbReference>
<evidence type="ECO:0000313" key="2">
    <source>
        <dbReference type="Proteomes" id="UP000438760"/>
    </source>
</evidence>